<accession>Q1ISN1</accession>
<organism evidence="1 2">
    <name type="scientific">Koribacter versatilis (strain Ellin345)</name>
    <dbReference type="NCBI Taxonomy" id="204669"/>
    <lineage>
        <taxon>Bacteria</taxon>
        <taxon>Pseudomonadati</taxon>
        <taxon>Acidobacteriota</taxon>
        <taxon>Terriglobia</taxon>
        <taxon>Terriglobales</taxon>
        <taxon>Candidatus Korobacteraceae</taxon>
        <taxon>Candidatus Korobacter</taxon>
    </lineage>
</organism>
<dbReference type="RefSeq" id="WP_011521921.1">
    <property type="nucleotide sequence ID" value="NC_008009.1"/>
</dbReference>
<dbReference type="KEGG" id="aba:Acid345_1116"/>
<dbReference type="HOGENOM" id="CLU_1693195_0_0_0"/>
<proteinExistence type="predicted"/>
<name>Q1ISN1_KORVE</name>
<dbReference type="EnsemblBacteria" id="ABF40119">
    <property type="protein sequence ID" value="ABF40119"/>
    <property type="gene ID" value="Acid345_1116"/>
</dbReference>
<dbReference type="AlphaFoldDB" id="Q1ISN1"/>
<sequence>MPASSAKECIHIKADGTTCSAIALRDEDFCYFHVASRDRVRRQRVAAERKLPLQLPVLEDRATVQLAIGDVLNALLCDRIDPRRAALVLYGLQTAAGNIGSLHFTEGNGESFFEYTPEFDAGLPELPESPVLELPKKPAAAAEVAQANQPKTQSR</sequence>
<dbReference type="OrthoDB" id="120978at2"/>
<gene>
    <name evidence="1" type="ordered locus">Acid345_1116</name>
</gene>
<protein>
    <submittedName>
        <fullName evidence="1">Uncharacterized protein</fullName>
    </submittedName>
</protein>
<reference evidence="1 2" key="1">
    <citation type="journal article" date="2009" name="Appl. Environ. Microbiol.">
        <title>Three genomes from the phylum Acidobacteria provide insight into the lifestyles of these microorganisms in soils.</title>
        <authorList>
            <person name="Ward N.L."/>
            <person name="Challacombe J.F."/>
            <person name="Janssen P.H."/>
            <person name="Henrissat B."/>
            <person name="Coutinho P.M."/>
            <person name="Wu M."/>
            <person name="Xie G."/>
            <person name="Haft D.H."/>
            <person name="Sait M."/>
            <person name="Badger J."/>
            <person name="Barabote R.D."/>
            <person name="Bradley B."/>
            <person name="Brettin T.S."/>
            <person name="Brinkac L.M."/>
            <person name="Bruce D."/>
            <person name="Creasy T."/>
            <person name="Daugherty S.C."/>
            <person name="Davidsen T.M."/>
            <person name="DeBoy R.T."/>
            <person name="Detter J.C."/>
            <person name="Dodson R.J."/>
            <person name="Durkin A.S."/>
            <person name="Ganapathy A."/>
            <person name="Gwinn-Giglio M."/>
            <person name="Han C.S."/>
            <person name="Khouri H."/>
            <person name="Kiss H."/>
            <person name="Kothari S.P."/>
            <person name="Madupu R."/>
            <person name="Nelson K.E."/>
            <person name="Nelson W.C."/>
            <person name="Paulsen I."/>
            <person name="Penn K."/>
            <person name="Ren Q."/>
            <person name="Rosovitz M.J."/>
            <person name="Selengut J.D."/>
            <person name="Shrivastava S."/>
            <person name="Sullivan S.A."/>
            <person name="Tapia R."/>
            <person name="Thompson L.S."/>
            <person name="Watkins K.L."/>
            <person name="Yang Q."/>
            <person name="Yu C."/>
            <person name="Zafar N."/>
            <person name="Zhou L."/>
            <person name="Kuske C.R."/>
        </authorList>
    </citation>
    <scope>NUCLEOTIDE SEQUENCE [LARGE SCALE GENOMIC DNA]</scope>
    <source>
        <strain evidence="1 2">Ellin345</strain>
    </source>
</reference>
<dbReference type="EMBL" id="CP000360">
    <property type="protein sequence ID" value="ABF40119.1"/>
    <property type="molecule type" value="Genomic_DNA"/>
</dbReference>
<dbReference type="Proteomes" id="UP000002432">
    <property type="component" value="Chromosome"/>
</dbReference>
<keyword evidence="2" id="KW-1185">Reference proteome</keyword>
<evidence type="ECO:0000313" key="1">
    <source>
        <dbReference type="EMBL" id="ABF40119.1"/>
    </source>
</evidence>
<evidence type="ECO:0000313" key="2">
    <source>
        <dbReference type="Proteomes" id="UP000002432"/>
    </source>
</evidence>
<dbReference type="eggNOG" id="ENOG5033ZMV">
    <property type="taxonomic scope" value="Bacteria"/>
</dbReference>